<gene>
    <name evidence="2" type="ORF">NST17_06010</name>
</gene>
<keyword evidence="1" id="KW-0812">Transmembrane</keyword>
<keyword evidence="3" id="KW-1185">Reference proteome</keyword>
<reference evidence="2 3" key="1">
    <citation type="submission" date="2024-03" db="EMBL/GenBank/DDBJ databases">
        <title>Bacilli Hybrid Assemblies.</title>
        <authorList>
            <person name="Kovac J."/>
        </authorList>
    </citation>
    <scope>NUCLEOTIDE SEQUENCE [LARGE SCALE GENOMIC DNA]</scope>
    <source>
        <strain evidence="2 3">FSL M8-0022</strain>
    </source>
</reference>
<evidence type="ECO:0000313" key="2">
    <source>
        <dbReference type="EMBL" id="MEL3956748.1"/>
    </source>
</evidence>
<organism evidence="2 3">
    <name type="scientific">Caldifermentibacillus hisashii</name>
    <dbReference type="NCBI Taxonomy" id="996558"/>
    <lineage>
        <taxon>Bacteria</taxon>
        <taxon>Bacillati</taxon>
        <taxon>Bacillota</taxon>
        <taxon>Bacilli</taxon>
        <taxon>Bacillales</taxon>
        <taxon>Bacillaceae</taxon>
        <taxon>Caldifermentibacillus</taxon>
    </lineage>
</organism>
<dbReference type="Proteomes" id="UP001459714">
    <property type="component" value="Unassembled WGS sequence"/>
</dbReference>
<keyword evidence="1" id="KW-0472">Membrane</keyword>
<dbReference type="EMBL" id="JBBYAK010000001">
    <property type="protein sequence ID" value="MEL3956748.1"/>
    <property type="molecule type" value="Genomic_DNA"/>
</dbReference>
<evidence type="ECO:0000313" key="3">
    <source>
        <dbReference type="Proteomes" id="UP001459714"/>
    </source>
</evidence>
<dbReference type="RefSeq" id="WP_041846002.1">
    <property type="nucleotide sequence ID" value="NZ_CP155465.1"/>
</dbReference>
<accession>A0ABU9JW33</accession>
<feature type="transmembrane region" description="Helical" evidence="1">
    <location>
        <begin position="9"/>
        <end position="28"/>
    </location>
</feature>
<name>A0ABU9JW33_9BACI</name>
<keyword evidence="1" id="KW-1133">Transmembrane helix</keyword>
<protein>
    <submittedName>
        <fullName evidence="2">Uncharacterized protein</fullName>
    </submittedName>
</protein>
<proteinExistence type="predicted"/>
<sequence length="70" mass="7944">MKKENQKKVLLFFNIIIGLLTIFAPNIITGRFYDEAKILGSLLVGEFIIRTVSLIIGLLIINDGIKTYFK</sequence>
<feature type="transmembrane region" description="Helical" evidence="1">
    <location>
        <begin position="40"/>
        <end position="61"/>
    </location>
</feature>
<comment type="caution">
    <text evidence="2">The sequence shown here is derived from an EMBL/GenBank/DDBJ whole genome shotgun (WGS) entry which is preliminary data.</text>
</comment>
<evidence type="ECO:0000256" key="1">
    <source>
        <dbReference type="SAM" id="Phobius"/>
    </source>
</evidence>